<accession>A0A382E5M0</accession>
<evidence type="ECO:0008006" key="2">
    <source>
        <dbReference type="Google" id="ProtNLM"/>
    </source>
</evidence>
<gene>
    <name evidence="1" type="ORF">METZ01_LOCUS198940</name>
</gene>
<name>A0A382E5M0_9ZZZZ</name>
<reference evidence="1" key="1">
    <citation type="submission" date="2018-05" db="EMBL/GenBank/DDBJ databases">
        <authorList>
            <person name="Lanie J.A."/>
            <person name="Ng W.-L."/>
            <person name="Kazmierczak K.M."/>
            <person name="Andrzejewski T.M."/>
            <person name="Davidsen T.M."/>
            <person name="Wayne K.J."/>
            <person name="Tettelin H."/>
            <person name="Glass J.I."/>
            <person name="Rusch D."/>
            <person name="Podicherti R."/>
            <person name="Tsui H.-C.T."/>
            <person name="Winkler M.E."/>
        </authorList>
    </citation>
    <scope>NUCLEOTIDE SEQUENCE</scope>
</reference>
<proteinExistence type="predicted"/>
<organism evidence="1">
    <name type="scientific">marine metagenome</name>
    <dbReference type="NCBI Taxonomy" id="408172"/>
    <lineage>
        <taxon>unclassified sequences</taxon>
        <taxon>metagenomes</taxon>
        <taxon>ecological metagenomes</taxon>
    </lineage>
</organism>
<sequence length="165" mass="18039">MTLYEQEMEVNLGDNMNKKLSAILITSIISTVSLAQNPYPVDNAIVFDHYKNVVKQVPYEVEVCNQVRQGTGDGSATNEIIGGIIGGAIGNKFGEGDGKDAMTLAGIFLGASLAHDDQLAQGPGGLVTKCYYETRYEESVYSKVYSHSTLTFRIKGKKYRVDFVK</sequence>
<protein>
    <recommendedName>
        <fullName evidence="2">Glycine zipper 2TM domain-containing protein</fullName>
    </recommendedName>
</protein>
<dbReference type="AlphaFoldDB" id="A0A382E5M0"/>
<dbReference type="EMBL" id="UINC01042870">
    <property type="protein sequence ID" value="SVB46086.1"/>
    <property type="molecule type" value="Genomic_DNA"/>
</dbReference>
<evidence type="ECO:0000313" key="1">
    <source>
        <dbReference type="EMBL" id="SVB46086.1"/>
    </source>
</evidence>